<dbReference type="EnsemblMetazoa" id="CJA19910a.1">
    <property type="protein sequence ID" value="CJA19910a.1"/>
    <property type="gene ID" value="WBGene00175481"/>
</dbReference>
<dbReference type="SUPFAM" id="SSF54197">
    <property type="entry name" value="HIT-like"/>
    <property type="match status" value="1"/>
</dbReference>
<accession>A0A8R1E371</accession>
<dbReference type="AlphaFoldDB" id="A0A8R1E371"/>
<comment type="caution">
    <text evidence="1">Lacks conserved residue(s) required for the propagation of feature annotation.</text>
</comment>
<evidence type="ECO:0000259" key="2">
    <source>
        <dbReference type="PROSITE" id="PS51084"/>
    </source>
</evidence>
<proteinExistence type="predicted"/>
<evidence type="ECO:0000313" key="4">
    <source>
        <dbReference type="Proteomes" id="UP000005237"/>
    </source>
</evidence>
<dbReference type="PANTHER" id="PTHR23089">
    <property type="entry name" value="HISTIDINE TRIAD HIT PROTEIN"/>
    <property type="match status" value="1"/>
</dbReference>
<dbReference type="GO" id="GO:0003824">
    <property type="term" value="F:catalytic activity"/>
    <property type="evidence" value="ECO:0007669"/>
    <property type="project" value="InterPro"/>
</dbReference>
<name>A0A8R1E371_CAEJA</name>
<evidence type="ECO:0000256" key="1">
    <source>
        <dbReference type="PROSITE-ProRule" id="PRU00464"/>
    </source>
</evidence>
<evidence type="ECO:0000313" key="3">
    <source>
        <dbReference type="EnsemblMetazoa" id="CJA19910a.1"/>
    </source>
</evidence>
<keyword evidence="4" id="KW-1185">Reference proteome</keyword>
<sequence length="142" mass="15873">MALVRSALLAYRNPFVSGLLVSARKMSEVDKAQLAAINKDVQANDTLFGKIIRKEIPAKIIFEDEEALAFHDVSPQAPVHFLVIPKRRINMLENAVDSDAALIGKLMVTAAKEKKPIALRPKLKKCNAPLIFNEEFSRSRYN</sequence>
<dbReference type="InterPro" id="IPR011146">
    <property type="entry name" value="HIT-like"/>
</dbReference>
<dbReference type="PRINTS" id="PR00332">
    <property type="entry name" value="HISTRIAD"/>
</dbReference>
<protein>
    <submittedName>
        <fullName evidence="3">HIT domain-containing protein</fullName>
    </submittedName>
</protein>
<dbReference type="Pfam" id="PF01230">
    <property type="entry name" value="HIT"/>
    <property type="match status" value="1"/>
</dbReference>
<dbReference type="InterPro" id="IPR001310">
    <property type="entry name" value="Histidine_triad_HIT"/>
</dbReference>
<organism evidence="3 4">
    <name type="scientific">Caenorhabditis japonica</name>
    <dbReference type="NCBI Taxonomy" id="281687"/>
    <lineage>
        <taxon>Eukaryota</taxon>
        <taxon>Metazoa</taxon>
        <taxon>Ecdysozoa</taxon>
        <taxon>Nematoda</taxon>
        <taxon>Chromadorea</taxon>
        <taxon>Rhabditida</taxon>
        <taxon>Rhabditina</taxon>
        <taxon>Rhabditomorpha</taxon>
        <taxon>Rhabditoidea</taxon>
        <taxon>Rhabditidae</taxon>
        <taxon>Peloderinae</taxon>
        <taxon>Caenorhabditis</taxon>
    </lineage>
</organism>
<dbReference type="Proteomes" id="UP000005237">
    <property type="component" value="Unassembled WGS sequence"/>
</dbReference>
<feature type="domain" description="HIT" evidence="2">
    <location>
        <begin position="47"/>
        <end position="142"/>
    </location>
</feature>
<reference evidence="4" key="1">
    <citation type="submission" date="2010-08" db="EMBL/GenBank/DDBJ databases">
        <authorList>
            <consortium name="Caenorhabditis japonica Sequencing Consortium"/>
            <person name="Wilson R.K."/>
        </authorList>
    </citation>
    <scope>NUCLEOTIDE SEQUENCE [LARGE SCALE GENOMIC DNA]</scope>
    <source>
        <strain evidence="4">DF5081</strain>
    </source>
</reference>
<dbReference type="PROSITE" id="PS51084">
    <property type="entry name" value="HIT_2"/>
    <property type="match status" value="1"/>
</dbReference>
<reference evidence="3" key="2">
    <citation type="submission" date="2022-06" db="UniProtKB">
        <authorList>
            <consortium name="EnsemblMetazoa"/>
        </authorList>
    </citation>
    <scope>IDENTIFICATION</scope>
    <source>
        <strain evidence="3">DF5081</strain>
    </source>
</reference>
<dbReference type="InterPro" id="IPR036265">
    <property type="entry name" value="HIT-like_sf"/>
</dbReference>
<dbReference type="Gene3D" id="3.30.428.10">
    <property type="entry name" value="HIT-like"/>
    <property type="match status" value="1"/>
</dbReference>